<dbReference type="Proteomes" id="UP000217790">
    <property type="component" value="Unassembled WGS sequence"/>
</dbReference>
<gene>
    <name evidence="1" type="ORF">ARMGADRAFT_1032605</name>
</gene>
<evidence type="ECO:0000313" key="2">
    <source>
        <dbReference type="Proteomes" id="UP000217790"/>
    </source>
</evidence>
<accession>A0A2H3DEX9</accession>
<keyword evidence="2" id="KW-1185">Reference proteome</keyword>
<protein>
    <submittedName>
        <fullName evidence="1">Uncharacterized protein</fullName>
    </submittedName>
</protein>
<organism evidence="1 2">
    <name type="scientific">Armillaria gallica</name>
    <name type="common">Bulbous honey fungus</name>
    <name type="synonym">Armillaria bulbosa</name>
    <dbReference type="NCBI Taxonomy" id="47427"/>
    <lineage>
        <taxon>Eukaryota</taxon>
        <taxon>Fungi</taxon>
        <taxon>Dikarya</taxon>
        <taxon>Basidiomycota</taxon>
        <taxon>Agaricomycotina</taxon>
        <taxon>Agaricomycetes</taxon>
        <taxon>Agaricomycetidae</taxon>
        <taxon>Agaricales</taxon>
        <taxon>Marasmiineae</taxon>
        <taxon>Physalacriaceae</taxon>
        <taxon>Armillaria</taxon>
    </lineage>
</organism>
<evidence type="ECO:0000313" key="1">
    <source>
        <dbReference type="EMBL" id="PBK89992.1"/>
    </source>
</evidence>
<proteinExistence type="predicted"/>
<dbReference type="EMBL" id="KZ293666">
    <property type="protein sequence ID" value="PBK89992.1"/>
    <property type="molecule type" value="Genomic_DNA"/>
</dbReference>
<sequence>MDWICVSQWNNVHKYQFASRYALRDPLKPELNSPFIRTSCRIHLRAKRQITFPNIPDCVASGTAAQFQVNAIFQQVIRSNLDIEFGLFINCMSTRRVDLRLRMITIRLINSHAKEKALDRYLRELISSTAGEYYIHTIFPADPLLPQLLSWNTTELITLTQDCDLREIWNTTIIQDKVRNWLSDSTANFGLKMGVDIPSGSEKNVT</sequence>
<name>A0A2H3DEX9_ARMGA</name>
<reference evidence="2" key="1">
    <citation type="journal article" date="2017" name="Nat. Ecol. Evol.">
        <title>Genome expansion and lineage-specific genetic innovations in the forest pathogenic fungi Armillaria.</title>
        <authorList>
            <person name="Sipos G."/>
            <person name="Prasanna A.N."/>
            <person name="Walter M.C."/>
            <person name="O'Connor E."/>
            <person name="Balint B."/>
            <person name="Krizsan K."/>
            <person name="Kiss B."/>
            <person name="Hess J."/>
            <person name="Varga T."/>
            <person name="Slot J."/>
            <person name="Riley R."/>
            <person name="Boka B."/>
            <person name="Rigling D."/>
            <person name="Barry K."/>
            <person name="Lee J."/>
            <person name="Mihaltcheva S."/>
            <person name="LaButti K."/>
            <person name="Lipzen A."/>
            <person name="Waldron R."/>
            <person name="Moloney N.M."/>
            <person name="Sperisen C."/>
            <person name="Kredics L."/>
            <person name="Vagvoelgyi C."/>
            <person name="Patrignani A."/>
            <person name="Fitzpatrick D."/>
            <person name="Nagy I."/>
            <person name="Doyle S."/>
            <person name="Anderson J.B."/>
            <person name="Grigoriev I.V."/>
            <person name="Gueldener U."/>
            <person name="Muensterkoetter M."/>
            <person name="Nagy L.G."/>
        </authorList>
    </citation>
    <scope>NUCLEOTIDE SEQUENCE [LARGE SCALE GENOMIC DNA]</scope>
    <source>
        <strain evidence="2">Ar21-2</strain>
    </source>
</reference>
<dbReference type="InParanoid" id="A0A2H3DEX9"/>
<dbReference type="AlphaFoldDB" id="A0A2H3DEX9"/>